<dbReference type="AlphaFoldDB" id="A0A8T0H229"/>
<dbReference type="Proteomes" id="UP000822688">
    <property type="component" value="Chromosome 8"/>
</dbReference>
<dbReference type="InterPro" id="IPR050796">
    <property type="entry name" value="SCF_F-box_component"/>
</dbReference>
<dbReference type="SUPFAM" id="SSF81383">
    <property type="entry name" value="F-box domain"/>
    <property type="match status" value="1"/>
</dbReference>
<keyword evidence="4" id="KW-1185">Reference proteome</keyword>
<dbReference type="PANTHER" id="PTHR31672">
    <property type="entry name" value="BNACNNG10540D PROTEIN"/>
    <property type="match status" value="1"/>
</dbReference>
<feature type="domain" description="F-box" evidence="2">
    <location>
        <begin position="19"/>
        <end position="64"/>
    </location>
</feature>
<dbReference type="PANTHER" id="PTHR31672:SF2">
    <property type="entry name" value="F-BOX DOMAIN-CONTAINING PROTEIN"/>
    <property type="match status" value="1"/>
</dbReference>
<dbReference type="EMBL" id="CM026429">
    <property type="protein sequence ID" value="KAG0564407.1"/>
    <property type="molecule type" value="Genomic_DNA"/>
</dbReference>
<keyword evidence="1" id="KW-0677">Repeat</keyword>
<dbReference type="EMBL" id="CM026429">
    <property type="protein sequence ID" value="KAG0564408.1"/>
    <property type="molecule type" value="Genomic_DNA"/>
</dbReference>
<reference evidence="3" key="1">
    <citation type="submission" date="2020-06" db="EMBL/GenBank/DDBJ databases">
        <title>WGS assembly of Ceratodon purpureus strain R40.</title>
        <authorList>
            <person name="Carey S.B."/>
            <person name="Jenkins J."/>
            <person name="Shu S."/>
            <person name="Lovell J.T."/>
            <person name="Sreedasyam A."/>
            <person name="Maumus F."/>
            <person name="Tiley G.P."/>
            <person name="Fernandez-Pozo N."/>
            <person name="Barry K."/>
            <person name="Chen C."/>
            <person name="Wang M."/>
            <person name="Lipzen A."/>
            <person name="Daum C."/>
            <person name="Saski C.A."/>
            <person name="Payton A.C."/>
            <person name="Mcbreen J.C."/>
            <person name="Conrad R.E."/>
            <person name="Kollar L.M."/>
            <person name="Olsson S."/>
            <person name="Huttunen S."/>
            <person name="Landis J.B."/>
            <person name="Wickett N.J."/>
            <person name="Johnson M.G."/>
            <person name="Rensing S.A."/>
            <person name="Grimwood J."/>
            <person name="Schmutz J."/>
            <person name="Mcdaniel S.F."/>
        </authorList>
    </citation>
    <scope>NUCLEOTIDE SEQUENCE</scope>
    <source>
        <strain evidence="3">R40</strain>
    </source>
</reference>
<dbReference type="SUPFAM" id="SSF117281">
    <property type="entry name" value="Kelch motif"/>
    <property type="match status" value="1"/>
</dbReference>
<evidence type="ECO:0000313" key="4">
    <source>
        <dbReference type="Proteomes" id="UP000822688"/>
    </source>
</evidence>
<dbReference type="EMBL" id="CM026429">
    <property type="protein sequence ID" value="KAG0564404.1"/>
    <property type="molecule type" value="Genomic_DNA"/>
</dbReference>
<evidence type="ECO:0000313" key="3">
    <source>
        <dbReference type="EMBL" id="KAG0564404.1"/>
    </source>
</evidence>
<dbReference type="FunFam" id="1.20.1280.50:FF:000008">
    <property type="entry name" value="F-box only protein 6"/>
    <property type="match status" value="1"/>
</dbReference>
<dbReference type="InterPro" id="IPR036047">
    <property type="entry name" value="F-box-like_dom_sf"/>
</dbReference>
<dbReference type="InterPro" id="IPR015915">
    <property type="entry name" value="Kelch-typ_b-propeller"/>
</dbReference>
<dbReference type="EMBL" id="CM026429">
    <property type="protein sequence ID" value="KAG0564405.1"/>
    <property type="molecule type" value="Genomic_DNA"/>
</dbReference>
<organism evidence="3 4">
    <name type="scientific">Ceratodon purpureus</name>
    <name type="common">Fire moss</name>
    <name type="synonym">Dicranum purpureum</name>
    <dbReference type="NCBI Taxonomy" id="3225"/>
    <lineage>
        <taxon>Eukaryota</taxon>
        <taxon>Viridiplantae</taxon>
        <taxon>Streptophyta</taxon>
        <taxon>Embryophyta</taxon>
        <taxon>Bryophyta</taxon>
        <taxon>Bryophytina</taxon>
        <taxon>Bryopsida</taxon>
        <taxon>Dicranidae</taxon>
        <taxon>Pseudoditrichales</taxon>
        <taxon>Ditrichaceae</taxon>
        <taxon>Ceratodon</taxon>
    </lineage>
</organism>
<dbReference type="InterPro" id="IPR001810">
    <property type="entry name" value="F-box_dom"/>
</dbReference>
<dbReference type="Pfam" id="PF00646">
    <property type="entry name" value="F-box"/>
    <property type="match status" value="1"/>
</dbReference>
<sequence>MALEMEEEAERVSRDEEGTFVWSELPKDVQHKVLSCLPIQDLCQMRCVCKQWRDVIHRREFRSMYDIVNSGSQNPSPVICYMESSYPIRLEWAAYDYAGRTWKKMNSFPSLPQSILTQLSVRRHYSLSSVGGLLCLYFWKEEKSPKGYRNYAHNAPPGVSSWTVWHPFRNKWKRLPPCKHRVSDRAPLFVHAFVSDEQAKTYKILMAHHPKSHRYQFDEGDPDRRLVTEIYDSATGVWTDGAEFSEFSQGFRTYPQAGLIRRGVRCNDMIYFLTGGYTSIGQNALLSYDIKNDRWHEESYSTRYPIFEWDGRLMSITLRTSEPDEWNRMLRTYSFVEMNPDTRRWEDTGIEIPWNKILIKFRNMDSLAIVASGNELAFTGSATGGGFKIAVYKRAENYWRLPPTGAFSDKMERSKVEGLLLHTPLLDWRP</sequence>
<evidence type="ECO:0000256" key="1">
    <source>
        <dbReference type="ARBA" id="ARBA00022737"/>
    </source>
</evidence>
<dbReference type="EMBL" id="CM026429">
    <property type="protein sequence ID" value="KAG0564406.1"/>
    <property type="molecule type" value="Genomic_DNA"/>
</dbReference>
<dbReference type="PROSITE" id="PS50181">
    <property type="entry name" value="FBOX"/>
    <property type="match status" value="1"/>
</dbReference>
<dbReference type="Gene3D" id="2.120.10.80">
    <property type="entry name" value="Kelch-type beta propeller"/>
    <property type="match status" value="1"/>
</dbReference>
<comment type="caution">
    <text evidence="3">The sequence shown here is derived from an EMBL/GenBank/DDBJ whole genome shotgun (WGS) entry which is preliminary data.</text>
</comment>
<protein>
    <recommendedName>
        <fullName evidence="2">F-box domain-containing protein</fullName>
    </recommendedName>
</protein>
<dbReference type="Gene3D" id="1.20.1280.50">
    <property type="match status" value="1"/>
</dbReference>
<name>A0A8T0H229_CERPU</name>
<accession>A0A8T0H229</accession>
<proteinExistence type="predicted"/>
<evidence type="ECO:0000259" key="2">
    <source>
        <dbReference type="PROSITE" id="PS50181"/>
    </source>
</evidence>
<dbReference type="EMBL" id="CM026429">
    <property type="protein sequence ID" value="KAG0564409.1"/>
    <property type="molecule type" value="Genomic_DNA"/>
</dbReference>
<dbReference type="CDD" id="cd22157">
    <property type="entry name" value="F-box_AtFBW1-like"/>
    <property type="match status" value="1"/>
</dbReference>
<dbReference type="SMART" id="SM00256">
    <property type="entry name" value="FBOX"/>
    <property type="match status" value="1"/>
</dbReference>
<gene>
    <name evidence="3" type="ORF">KC19_8G108200</name>
</gene>